<evidence type="ECO:0000259" key="6">
    <source>
        <dbReference type="Pfam" id="PF04116"/>
    </source>
</evidence>
<dbReference type="GeneID" id="63754476"/>
<dbReference type="GO" id="GO:0005506">
    <property type="term" value="F:iron ion binding"/>
    <property type="evidence" value="ECO:0007669"/>
    <property type="project" value="InterPro"/>
</dbReference>
<dbReference type="GO" id="GO:0016020">
    <property type="term" value="C:membrane"/>
    <property type="evidence" value="ECO:0007669"/>
    <property type="project" value="UniProtKB-SubCell"/>
</dbReference>
<feature type="transmembrane region" description="Helical" evidence="5">
    <location>
        <begin position="74"/>
        <end position="101"/>
    </location>
</feature>
<dbReference type="PANTHER" id="PTHR11863">
    <property type="entry name" value="STEROL DESATURASE"/>
    <property type="match status" value="1"/>
</dbReference>
<accession>A0A1L9R7E7</accession>
<dbReference type="Proteomes" id="UP000184383">
    <property type="component" value="Unassembled WGS sequence"/>
</dbReference>
<feature type="domain" description="Fatty acid hydroxylase" evidence="6">
    <location>
        <begin position="166"/>
        <end position="282"/>
    </location>
</feature>
<protein>
    <recommendedName>
        <fullName evidence="6">Fatty acid hydroxylase domain-containing protein</fullName>
    </recommendedName>
</protein>
<evidence type="ECO:0000256" key="2">
    <source>
        <dbReference type="ARBA" id="ARBA00022692"/>
    </source>
</evidence>
<gene>
    <name evidence="7" type="ORF">ASPWEDRAFT_62248</name>
</gene>
<keyword evidence="3 5" id="KW-1133">Transmembrane helix</keyword>
<keyword evidence="2 5" id="KW-0812">Transmembrane</keyword>
<organism evidence="7 8">
    <name type="scientific">Aspergillus wentii DTO 134E9</name>
    <dbReference type="NCBI Taxonomy" id="1073089"/>
    <lineage>
        <taxon>Eukaryota</taxon>
        <taxon>Fungi</taxon>
        <taxon>Dikarya</taxon>
        <taxon>Ascomycota</taxon>
        <taxon>Pezizomycotina</taxon>
        <taxon>Eurotiomycetes</taxon>
        <taxon>Eurotiomycetidae</taxon>
        <taxon>Eurotiales</taxon>
        <taxon>Aspergillaceae</taxon>
        <taxon>Aspergillus</taxon>
        <taxon>Aspergillus subgen. Cremei</taxon>
    </lineage>
</organism>
<dbReference type="STRING" id="1073089.A0A1L9R7E7"/>
<proteinExistence type="predicted"/>
<dbReference type="GO" id="GO:0016491">
    <property type="term" value="F:oxidoreductase activity"/>
    <property type="evidence" value="ECO:0007669"/>
    <property type="project" value="InterPro"/>
</dbReference>
<dbReference type="InterPro" id="IPR050307">
    <property type="entry name" value="Sterol_Desaturase_Related"/>
</dbReference>
<dbReference type="AlphaFoldDB" id="A0A1L9R7E7"/>
<keyword evidence="4 5" id="KW-0472">Membrane</keyword>
<evidence type="ECO:0000256" key="3">
    <source>
        <dbReference type="ARBA" id="ARBA00022989"/>
    </source>
</evidence>
<evidence type="ECO:0000256" key="4">
    <source>
        <dbReference type="ARBA" id="ARBA00023136"/>
    </source>
</evidence>
<sequence length="303" mass="35348">MDLLVDVLDPPLFDPFYSRIKDLVTDYVCLVDSPEGIWEISDREIPYAAALRHGICDIIESTSFWDRQSIVRQYLSAMAITMVLSTLFFFICGSICYYLYFDPAFKSHPKFLKNQVRQEIRESMLSILFVSIFTAPIFVAQFRGYSKLYASPEAGPGDWYEIVQFPLFVIFSDTGMYWLHRMFHLPLLFNTMHKGHHRYIIPTPFSAYAFHPVEAYIMSLPAHAYCFALPMSKFAYIVTFVVTNIWSFLLHDNSDAFHTVHHKNVKFNFGQFLHSWDRLGGTYQDPVRFFSPRRSGQSIKQPE</sequence>
<dbReference type="InterPro" id="IPR006694">
    <property type="entry name" value="Fatty_acid_hydroxylase"/>
</dbReference>
<feature type="transmembrane region" description="Helical" evidence="5">
    <location>
        <begin position="162"/>
        <end position="179"/>
    </location>
</feature>
<dbReference type="GO" id="GO:0008610">
    <property type="term" value="P:lipid biosynthetic process"/>
    <property type="evidence" value="ECO:0007669"/>
    <property type="project" value="InterPro"/>
</dbReference>
<evidence type="ECO:0000313" key="7">
    <source>
        <dbReference type="EMBL" id="OJJ30846.1"/>
    </source>
</evidence>
<evidence type="ECO:0000256" key="1">
    <source>
        <dbReference type="ARBA" id="ARBA00004370"/>
    </source>
</evidence>
<comment type="subcellular location">
    <subcellularLocation>
        <location evidence="1">Membrane</location>
    </subcellularLocation>
</comment>
<reference evidence="8" key="1">
    <citation type="journal article" date="2017" name="Genome Biol.">
        <title>Comparative genomics reveals high biological diversity and specific adaptations in the industrially and medically important fungal genus Aspergillus.</title>
        <authorList>
            <person name="de Vries R.P."/>
            <person name="Riley R."/>
            <person name="Wiebenga A."/>
            <person name="Aguilar-Osorio G."/>
            <person name="Amillis S."/>
            <person name="Uchima C.A."/>
            <person name="Anderluh G."/>
            <person name="Asadollahi M."/>
            <person name="Askin M."/>
            <person name="Barry K."/>
            <person name="Battaglia E."/>
            <person name="Bayram O."/>
            <person name="Benocci T."/>
            <person name="Braus-Stromeyer S.A."/>
            <person name="Caldana C."/>
            <person name="Canovas D."/>
            <person name="Cerqueira G.C."/>
            <person name="Chen F."/>
            <person name="Chen W."/>
            <person name="Choi C."/>
            <person name="Clum A."/>
            <person name="Dos Santos R.A."/>
            <person name="Damasio A.R."/>
            <person name="Diallinas G."/>
            <person name="Emri T."/>
            <person name="Fekete E."/>
            <person name="Flipphi M."/>
            <person name="Freyberg S."/>
            <person name="Gallo A."/>
            <person name="Gournas C."/>
            <person name="Habgood R."/>
            <person name="Hainaut M."/>
            <person name="Harispe M.L."/>
            <person name="Henrissat B."/>
            <person name="Hilden K.S."/>
            <person name="Hope R."/>
            <person name="Hossain A."/>
            <person name="Karabika E."/>
            <person name="Karaffa L."/>
            <person name="Karanyi Z."/>
            <person name="Krasevec N."/>
            <person name="Kuo A."/>
            <person name="Kusch H."/>
            <person name="LaButti K."/>
            <person name="Lagendijk E.L."/>
            <person name="Lapidus A."/>
            <person name="Levasseur A."/>
            <person name="Lindquist E."/>
            <person name="Lipzen A."/>
            <person name="Logrieco A.F."/>
            <person name="MacCabe A."/>
            <person name="Maekelae M.R."/>
            <person name="Malavazi I."/>
            <person name="Melin P."/>
            <person name="Meyer V."/>
            <person name="Mielnichuk N."/>
            <person name="Miskei M."/>
            <person name="Molnar A.P."/>
            <person name="Mule G."/>
            <person name="Ngan C.Y."/>
            <person name="Orejas M."/>
            <person name="Orosz E."/>
            <person name="Ouedraogo J.P."/>
            <person name="Overkamp K.M."/>
            <person name="Park H.-S."/>
            <person name="Perrone G."/>
            <person name="Piumi F."/>
            <person name="Punt P.J."/>
            <person name="Ram A.F."/>
            <person name="Ramon A."/>
            <person name="Rauscher S."/>
            <person name="Record E."/>
            <person name="Riano-Pachon D.M."/>
            <person name="Robert V."/>
            <person name="Roehrig J."/>
            <person name="Ruller R."/>
            <person name="Salamov A."/>
            <person name="Salih N.S."/>
            <person name="Samson R.A."/>
            <person name="Sandor E."/>
            <person name="Sanguinetti M."/>
            <person name="Schuetze T."/>
            <person name="Sepcic K."/>
            <person name="Shelest E."/>
            <person name="Sherlock G."/>
            <person name="Sophianopoulou V."/>
            <person name="Squina F.M."/>
            <person name="Sun H."/>
            <person name="Susca A."/>
            <person name="Todd R.B."/>
            <person name="Tsang A."/>
            <person name="Unkles S.E."/>
            <person name="van de Wiele N."/>
            <person name="van Rossen-Uffink D."/>
            <person name="Oliveira J.V."/>
            <person name="Vesth T.C."/>
            <person name="Visser J."/>
            <person name="Yu J.-H."/>
            <person name="Zhou M."/>
            <person name="Andersen M.R."/>
            <person name="Archer D.B."/>
            <person name="Baker S.E."/>
            <person name="Benoit I."/>
            <person name="Brakhage A.A."/>
            <person name="Braus G.H."/>
            <person name="Fischer R."/>
            <person name="Frisvad J.C."/>
            <person name="Goldman G.H."/>
            <person name="Houbraken J."/>
            <person name="Oakley B."/>
            <person name="Pocsi I."/>
            <person name="Scazzocchio C."/>
            <person name="Seiboth B."/>
            <person name="vanKuyk P.A."/>
            <person name="Wortman J."/>
            <person name="Dyer P.S."/>
            <person name="Grigoriev I.V."/>
        </authorList>
    </citation>
    <scope>NUCLEOTIDE SEQUENCE [LARGE SCALE GENOMIC DNA]</scope>
    <source>
        <strain evidence="8">DTO 134E9</strain>
    </source>
</reference>
<dbReference type="Pfam" id="PF04116">
    <property type="entry name" value="FA_hydroxylase"/>
    <property type="match status" value="1"/>
</dbReference>
<feature type="transmembrane region" description="Helical" evidence="5">
    <location>
        <begin position="122"/>
        <end position="142"/>
    </location>
</feature>
<dbReference type="RefSeq" id="XP_040684523.1">
    <property type="nucleotide sequence ID" value="XM_040838628.1"/>
</dbReference>
<evidence type="ECO:0000256" key="5">
    <source>
        <dbReference type="SAM" id="Phobius"/>
    </source>
</evidence>
<dbReference type="VEuPathDB" id="FungiDB:ASPWEDRAFT_62248"/>
<dbReference type="EMBL" id="KV878216">
    <property type="protein sequence ID" value="OJJ30846.1"/>
    <property type="molecule type" value="Genomic_DNA"/>
</dbReference>
<dbReference type="OrthoDB" id="6354873at2759"/>
<evidence type="ECO:0000313" key="8">
    <source>
        <dbReference type="Proteomes" id="UP000184383"/>
    </source>
</evidence>
<name>A0A1L9R7E7_ASPWE</name>
<keyword evidence="8" id="KW-1185">Reference proteome</keyword>